<proteinExistence type="predicted"/>
<dbReference type="RefSeq" id="WP_123822202.1">
    <property type="nucleotide sequence ID" value="NZ_JAMZOO010000001.1"/>
</dbReference>
<organism evidence="1 2">
    <name type="scientific">Proteus cibi</name>
    <dbReference type="NCBI Taxonomy" id="2050966"/>
    <lineage>
        <taxon>Bacteria</taxon>
        <taxon>Pseudomonadati</taxon>
        <taxon>Pseudomonadota</taxon>
        <taxon>Gammaproteobacteria</taxon>
        <taxon>Enterobacterales</taxon>
        <taxon>Morganellaceae</taxon>
        <taxon>Proteus</taxon>
    </lineage>
</organism>
<sequence>MNKYTELSDFEINKKVADLIGATPFPFGSTDYRRSAVSGCESAIIIRSPRKVGSFDACNNPTDAMPIIIENKISLLAGDSNFWCARYGEWNILPCPSGIGFIEKAQVINDSPYRAAMELFLLMKDAERETNT</sequence>
<evidence type="ECO:0000313" key="1">
    <source>
        <dbReference type="EMBL" id="MEB6856038.1"/>
    </source>
</evidence>
<dbReference type="Pfam" id="PF10765">
    <property type="entry name" value="Phage_P22_NinX"/>
    <property type="match status" value="1"/>
</dbReference>
<accession>A0ABU6EAE1</accession>
<gene>
    <name evidence="1" type="ORF">NA736_03205</name>
</gene>
<name>A0ABU6EAE1_9GAMM</name>
<reference evidence="1 2" key="1">
    <citation type="submission" date="2022-05" db="EMBL/GenBank/DDBJ databases">
        <title>Whole genome sequences of Escherichia coli of fish isolates collected from Assam, India.</title>
        <authorList>
            <person name="Sudha S."/>
            <person name="Muneeb K.H."/>
            <person name="Rakshit O."/>
            <person name="Mendem S.K."/>
            <person name="Raisen C."/>
            <person name="Holmes M.A."/>
            <person name="Shome B.R."/>
            <person name="Sivaraman G.K."/>
        </authorList>
    </citation>
    <scope>NUCLEOTIDE SEQUENCE [LARGE SCALE GENOMIC DNA]</scope>
    <source>
        <strain evidence="1 2">278</strain>
    </source>
</reference>
<protein>
    <submittedName>
        <fullName evidence="1">DUF2591 domain-containing protein</fullName>
    </submittedName>
</protein>
<dbReference type="EMBL" id="JAMZOO010000001">
    <property type="protein sequence ID" value="MEB6856038.1"/>
    <property type="molecule type" value="Genomic_DNA"/>
</dbReference>
<comment type="caution">
    <text evidence="1">The sequence shown here is derived from an EMBL/GenBank/DDBJ whole genome shotgun (WGS) entry which is preliminary data.</text>
</comment>
<dbReference type="Proteomes" id="UP001332939">
    <property type="component" value="Unassembled WGS sequence"/>
</dbReference>
<evidence type="ECO:0000313" key="2">
    <source>
        <dbReference type="Proteomes" id="UP001332939"/>
    </source>
</evidence>
<keyword evidence="2" id="KW-1185">Reference proteome</keyword>
<dbReference type="InterPro" id="IPR019701">
    <property type="entry name" value="Phage_P22_NinX"/>
</dbReference>